<dbReference type="RefSeq" id="WP_210056177.1">
    <property type="nucleotide sequence ID" value="NZ_BAAAMH010000003.1"/>
</dbReference>
<keyword evidence="1" id="KW-0812">Transmembrane</keyword>
<keyword evidence="3" id="KW-1185">Reference proteome</keyword>
<keyword evidence="1" id="KW-1133">Transmembrane helix</keyword>
<feature type="transmembrane region" description="Helical" evidence="1">
    <location>
        <begin position="12"/>
        <end position="37"/>
    </location>
</feature>
<dbReference type="EMBL" id="JAGIOB010000001">
    <property type="protein sequence ID" value="MBP2417530.1"/>
    <property type="molecule type" value="Genomic_DNA"/>
</dbReference>
<proteinExistence type="predicted"/>
<gene>
    <name evidence="2" type="ORF">JOF54_002452</name>
</gene>
<feature type="transmembrane region" description="Helical" evidence="1">
    <location>
        <begin position="43"/>
        <end position="63"/>
    </location>
</feature>
<keyword evidence="1" id="KW-0472">Membrane</keyword>
<evidence type="ECO:0000313" key="3">
    <source>
        <dbReference type="Proteomes" id="UP000758168"/>
    </source>
</evidence>
<reference evidence="2 3" key="1">
    <citation type="submission" date="2021-03" db="EMBL/GenBank/DDBJ databases">
        <title>Sequencing the genomes of 1000 actinobacteria strains.</title>
        <authorList>
            <person name="Klenk H.-P."/>
        </authorList>
    </citation>
    <scope>NUCLEOTIDE SEQUENCE [LARGE SCALE GENOMIC DNA]</scope>
    <source>
        <strain evidence="2 3">DSM 12936</strain>
    </source>
</reference>
<sequence>MDALTSGPAGQAVRAWVVGTATLLSAGTAVSALAAGGGELTPLRAALAAAVLAVGVGAVSVVVTDRGTRTRLRCLLWGGLVPLLAGAGTAALVGPVAGPAAAAAGALPWLAGLLPALVGPALPQLRLGRSGRPRRR</sequence>
<protein>
    <submittedName>
        <fullName evidence="2">Uncharacterized protein</fullName>
    </submittedName>
</protein>
<dbReference type="Proteomes" id="UP000758168">
    <property type="component" value="Unassembled WGS sequence"/>
</dbReference>
<evidence type="ECO:0000256" key="1">
    <source>
        <dbReference type="SAM" id="Phobius"/>
    </source>
</evidence>
<feature type="transmembrane region" description="Helical" evidence="1">
    <location>
        <begin position="106"/>
        <end position="127"/>
    </location>
</feature>
<name>A0ABS4Z9U7_9ACTN</name>
<accession>A0ABS4Z9U7</accession>
<feature type="transmembrane region" description="Helical" evidence="1">
    <location>
        <begin position="75"/>
        <end position="94"/>
    </location>
</feature>
<organism evidence="2 3">
    <name type="scientific">Microlunatus capsulatus</name>
    <dbReference type="NCBI Taxonomy" id="99117"/>
    <lineage>
        <taxon>Bacteria</taxon>
        <taxon>Bacillati</taxon>
        <taxon>Actinomycetota</taxon>
        <taxon>Actinomycetes</taxon>
        <taxon>Propionibacteriales</taxon>
        <taxon>Propionibacteriaceae</taxon>
        <taxon>Microlunatus</taxon>
    </lineage>
</organism>
<evidence type="ECO:0000313" key="2">
    <source>
        <dbReference type="EMBL" id="MBP2417530.1"/>
    </source>
</evidence>
<comment type="caution">
    <text evidence="2">The sequence shown here is derived from an EMBL/GenBank/DDBJ whole genome shotgun (WGS) entry which is preliminary data.</text>
</comment>